<sequence>MRTEIVRDGAQLGATNLQNISASFLNTRQLESNVYLLDQ</sequence>
<reference evidence="2" key="1">
    <citation type="submission" date="2015-05" db="EMBL/GenBank/DDBJ databases">
        <authorList>
            <person name="Fogelqvist Johan"/>
        </authorList>
    </citation>
    <scope>NUCLEOTIDE SEQUENCE [LARGE SCALE GENOMIC DNA]</scope>
</reference>
<proteinExistence type="predicted"/>
<dbReference type="EMBL" id="CVQI01034384">
    <property type="protein sequence ID" value="CRK44899.1"/>
    <property type="molecule type" value="Genomic_DNA"/>
</dbReference>
<accession>A0A0G4NET8</accession>
<name>A0A0G4NET8_VERLO</name>
<gene>
    <name evidence="1" type="ORF">BN1723_006355</name>
</gene>
<organism evidence="1 2">
    <name type="scientific">Verticillium longisporum</name>
    <name type="common">Verticillium dahliae var. longisporum</name>
    <dbReference type="NCBI Taxonomy" id="100787"/>
    <lineage>
        <taxon>Eukaryota</taxon>
        <taxon>Fungi</taxon>
        <taxon>Dikarya</taxon>
        <taxon>Ascomycota</taxon>
        <taxon>Pezizomycotina</taxon>
        <taxon>Sordariomycetes</taxon>
        <taxon>Hypocreomycetidae</taxon>
        <taxon>Glomerellales</taxon>
        <taxon>Plectosphaerellaceae</taxon>
        <taxon>Verticillium</taxon>
    </lineage>
</organism>
<protein>
    <submittedName>
        <fullName evidence="1">Uncharacterized protein</fullName>
    </submittedName>
</protein>
<dbReference type="AlphaFoldDB" id="A0A0G4NET8"/>
<dbReference type="Proteomes" id="UP000045706">
    <property type="component" value="Unassembled WGS sequence"/>
</dbReference>
<evidence type="ECO:0000313" key="2">
    <source>
        <dbReference type="Proteomes" id="UP000045706"/>
    </source>
</evidence>
<evidence type="ECO:0000313" key="1">
    <source>
        <dbReference type="EMBL" id="CRK44899.1"/>
    </source>
</evidence>